<feature type="transmembrane region" description="Helical" evidence="1">
    <location>
        <begin position="35"/>
        <end position="55"/>
    </location>
</feature>
<organism evidence="2 3">
    <name type="scientific">Cimex lectularius</name>
    <name type="common">Bed bug</name>
    <name type="synonym">Acanthia lectularia</name>
    <dbReference type="NCBI Taxonomy" id="79782"/>
    <lineage>
        <taxon>Eukaryota</taxon>
        <taxon>Metazoa</taxon>
        <taxon>Ecdysozoa</taxon>
        <taxon>Arthropoda</taxon>
        <taxon>Hexapoda</taxon>
        <taxon>Insecta</taxon>
        <taxon>Pterygota</taxon>
        <taxon>Neoptera</taxon>
        <taxon>Paraneoptera</taxon>
        <taxon>Hemiptera</taxon>
        <taxon>Heteroptera</taxon>
        <taxon>Panheteroptera</taxon>
        <taxon>Cimicomorpha</taxon>
        <taxon>Cimicidae</taxon>
        <taxon>Cimex</taxon>
    </lineage>
</organism>
<keyword evidence="1" id="KW-1133">Transmembrane helix</keyword>
<proteinExistence type="predicted"/>
<feature type="transmembrane region" description="Helical" evidence="1">
    <location>
        <begin position="62"/>
        <end position="84"/>
    </location>
</feature>
<evidence type="ECO:0000313" key="3">
    <source>
        <dbReference type="Proteomes" id="UP000494040"/>
    </source>
</evidence>
<dbReference type="KEGG" id="clec:106667794"/>
<protein>
    <recommendedName>
        <fullName evidence="4">GPI-GlcNAc transferase complex PIG-H component conserved domain-containing protein</fullName>
    </recommendedName>
</protein>
<reference evidence="2" key="1">
    <citation type="submission" date="2022-01" db="UniProtKB">
        <authorList>
            <consortium name="EnsemblMetazoa"/>
        </authorList>
    </citation>
    <scope>IDENTIFICATION</scope>
</reference>
<dbReference type="GO" id="GO:0000506">
    <property type="term" value="C:glycosylphosphatidylinositol-N-acetylglucosaminyltransferase (GPI-GnT) complex"/>
    <property type="evidence" value="ECO:0007669"/>
    <property type="project" value="InterPro"/>
</dbReference>
<dbReference type="OMA" id="DGECHAR"/>
<evidence type="ECO:0000256" key="1">
    <source>
        <dbReference type="SAM" id="Phobius"/>
    </source>
</evidence>
<dbReference type="AlphaFoldDB" id="A0A8I6TF73"/>
<dbReference type="PANTHER" id="PTHR15231:SF1">
    <property type="entry name" value="PHOSPHATIDYLINOSITOL N-ACETYLGLUCOSAMINYLTRANSFERASE SUBUNIT H"/>
    <property type="match status" value="1"/>
</dbReference>
<evidence type="ECO:0008006" key="4">
    <source>
        <dbReference type="Google" id="ProtNLM"/>
    </source>
</evidence>
<sequence>MCPGSEDSLKTKSYSNGSLEKASYKQFSFRKSYCFVNKLTVTVYSLLFLTCLLDGECHARKCFYATLVSVVFGLQLLSAFYTVIEEHLLLVVPLRIQMTSIYYYGQQSTVSIPWYKIADLMIIDEITCQQVLPFLAVQFKEGVTIDGQSHIILFPNMRPRLAHLERIYRDLQQIIDANR</sequence>
<dbReference type="RefSeq" id="XP_014251454.1">
    <property type="nucleotide sequence ID" value="XM_014395968.2"/>
</dbReference>
<keyword evidence="1" id="KW-0812">Transmembrane</keyword>
<evidence type="ECO:0000313" key="2">
    <source>
        <dbReference type="EnsemblMetazoa" id="XP_014251454.1"/>
    </source>
</evidence>
<dbReference type="OrthoDB" id="6256716at2759"/>
<dbReference type="PANTHER" id="PTHR15231">
    <property type="entry name" value="PHOSPHATIDYLINOSITOL N-ACETYLGLUCOSAMINYLTRANSFERASE SUBUNIT H"/>
    <property type="match status" value="1"/>
</dbReference>
<dbReference type="GeneID" id="106667794"/>
<accession>A0A8I6TF73</accession>
<dbReference type="Proteomes" id="UP000494040">
    <property type="component" value="Unassembled WGS sequence"/>
</dbReference>
<dbReference type="GO" id="GO:0006506">
    <property type="term" value="P:GPI anchor biosynthetic process"/>
    <property type="evidence" value="ECO:0007669"/>
    <property type="project" value="InterPro"/>
</dbReference>
<dbReference type="InterPro" id="IPR044215">
    <property type="entry name" value="PIG-H"/>
</dbReference>
<name>A0A8I6TF73_CIMLE</name>
<keyword evidence="3" id="KW-1185">Reference proteome</keyword>
<dbReference type="EnsemblMetazoa" id="XM_014395968.2">
    <property type="protein sequence ID" value="XP_014251454.1"/>
    <property type="gene ID" value="LOC106667794"/>
</dbReference>
<keyword evidence="1" id="KW-0472">Membrane</keyword>